<organism evidence="1 2">
    <name type="scientific">Ancylobacter mangrovi</name>
    <dbReference type="NCBI Taxonomy" id="2972472"/>
    <lineage>
        <taxon>Bacteria</taxon>
        <taxon>Pseudomonadati</taxon>
        <taxon>Pseudomonadota</taxon>
        <taxon>Alphaproteobacteria</taxon>
        <taxon>Hyphomicrobiales</taxon>
        <taxon>Xanthobacteraceae</taxon>
        <taxon>Ancylobacter</taxon>
    </lineage>
</organism>
<dbReference type="EMBL" id="JANTHZ010000015">
    <property type="protein sequence ID" value="MCS0497863.1"/>
    <property type="molecule type" value="Genomic_DNA"/>
</dbReference>
<sequence>MSFAASSGARIAYVAEATFGTTPATPAFKVFRTTGGGPRTSKTTITSDEIRADRNVPDESMVGMDVAGAYPFEFSYGTFDDMLDGALMGAWASDVLKNGVTPKSFTFEETLELGATDSFSRFSGCMVNTFSLSVSAREKVTGSIGLMGQKEELDTAVIEDATYTAANAEPILSASGNIASLAVASLDPAPKLRSVSFEVNNDLRTRPVVGSLYSEEFGLGRCNVTGTLNAYFGSNALYQAVLDHGGGALSFTIGKDAGKKYTFLFPKIVFLNGERQVGGNSDDVMVNIPFRAVYDAAEACSIKITRAVA</sequence>
<dbReference type="RefSeq" id="WP_258735019.1">
    <property type="nucleotide sequence ID" value="NZ_JANTHZ010000015.1"/>
</dbReference>
<dbReference type="InterPro" id="IPR044000">
    <property type="entry name" value="Phage_tube_2"/>
</dbReference>
<dbReference type="Pfam" id="PF18906">
    <property type="entry name" value="Phage_tube_2"/>
    <property type="match status" value="1"/>
</dbReference>
<dbReference type="Proteomes" id="UP001151088">
    <property type="component" value="Unassembled WGS sequence"/>
</dbReference>
<comment type="caution">
    <text evidence="1">The sequence shown here is derived from an EMBL/GenBank/DDBJ whole genome shotgun (WGS) entry which is preliminary data.</text>
</comment>
<keyword evidence="2" id="KW-1185">Reference proteome</keyword>
<accession>A0A9X2PQ99</accession>
<evidence type="ECO:0000313" key="1">
    <source>
        <dbReference type="EMBL" id="MCS0497863.1"/>
    </source>
</evidence>
<name>A0A9X2PQ99_9HYPH</name>
<dbReference type="AlphaFoldDB" id="A0A9X2PQ99"/>
<reference evidence="1" key="1">
    <citation type="submission" date="2022-08" db="EMBL/GenBank/DDBJ databases">
        <authorList>
            <person name="Li F."/>
        </authorList>
    </citation>
    <scope>NUCLEOTIDE SEQUENCE</scope>
    <source>
        <strain evidence="1">MQZ15Z-1</strain>
    </source>
</reference>
<evidence type="ECO:0000313" key="2">
    <source>
        <dbReference type="Proteomes" id="UP001151088"/>
    </source>
</evidence>
<protein>
    <submittedName>
        <fullName evidence="1">Phage tail tube protein</fullName>
    </submittedName>
</protein>
<proteinExistence type="predicted"/>
<gene>
    <name evidence="1" type="ORF">NVS89_22490</name>
</gene>